<dbReference type="InterPro" id="IPR019572">
    <property type="entry name" value="UBA_E1_SCCH"/>
</dbReference>
<dbReference type="Pfam" id="PF09358">
    <property type="entry name" value="E1_UFD"/>
    <property type="match status" value="1"/>
</dbReference>
<dbReference type="Gene3D" id="1.10.10.2660">
    <property type="entry name" value="Ubiquitin-activating enzyme E1, SCCH domain"/>
    <property type="match status" value="1"/>
</dbReference>
<keyword evidence="5 10" id="KW-0436">Ligase</keyword>
<dbReference type="Gene3D" id="3.40.50.12550">
    <property type="entry name" value="Ubiquitin-activating enzyme E1, inactive adenylation domain, subdomain 2"/>
    <property type="match status" value="1"/>
</dbReference>
<gene>
    <name evidence="13" type="ORF">CDCA_CDCA02G0476</name>
</gene>
<evidence type="ECO:0000256" key="3">
    <source>
        <dbReference type="ARBA" id="ARBA00005673"/>
    </source>
</evidence>
<dbReference type="SMART" id="SM00985">
    <property type="entry name" value="UBA_e1_C"/>
    <property type="match status" value="1"/>
</dbReference>
<dbReference type="InterPro" id="IPR000594">
    <property type="entry name" value="ThiF_NAD_FAD-bd"/>
</dbReference>
<dbReference type="SUPFAM" id="SSF69572">
    <property type="entry name" value="Activating enzymes of the ubiquitin-like proteins"/>
    <property type="match status" value="2"/>
</dbReference>
<comment type="catalytic activity">
    <reaction evidence="1">
        <text>ATP + ubiquitin + [E1 ubiquitin-activating enzyme]-L-cysteine = AMP + diphosphate + S-ubiquitinyl-[E1 ubiquitin-activating enzyme]-L-cysteine.</text>
        <dbReference type="EC" id="6.2.1.45"/>
    </reaction>
</comment>
<evidence type="ECO:0000259" key="12">
    <source>
        <dbReference type="SMART" id="SM00985"/>
    </source>
</evidence>
<evidence type="ECO:0000256" key="1">
    <source>
        <dbReference type="ARBA" id="ARBA00000488"/>
    </source>
</evidence>
<name>A0AAV9IQV3_CYACA</name>
<dbReference type="InterPro" id="IPR032420">
    <property type="entry name" value="E1_4HB"/>
</dbReference>
<dbReference type="InterPro" id="IPR045886">
    <property type="entry name" value="ThiF/MoeB/HesA"/>
</dbReference>
<proteinExistence type="inferred from homology"/>
<dbReference type="Pfam" id="PF10585">
    <property type="entry name" value="UBA_E1_SCCH"/>
    <property type="match status" value="1"/>
</dbReference>
<feature type="transmembrane region" description="Helical" evidence="11">
    <location>
        <begin position="1004"/>
        <end position="1025"/>
    </location>
</feature>
<protein>
    <recommendedName>
        <fullName evidence="4">E1 ubiquitin-activating enzyme</fullName>
        <ecNumber evidence="4">6.2.1.45</ecNumber>
    </recommendedName>
</protein>
<evidence type="ECO:0000256" key="4">
    <source>
        <dbReference type="ARBA" id="ARBA00012990"/>
    </source>
</evidence>
<dbReference type="PROSITE" id="PS00865">
    <property type="entry name" value="UBIQUITIN_ACTIVAT_2"/>
    <property type="match status" value="1"/>
</dbReference>
<evidence type="ECO:0000313" key="13">
    <source>
        <dbReference type="EMBL" id="KAK4534451.1"/>
    </source>
</evidence>
<comment type="similarity">
    <text evidence="3 10">Belongs to the ubiquitin-activating E1 family.</text>
</comment>
<keyword evidence="8 10" id="KW-0067">ATP-binding</keyword>
<evidence type="ECO:0000256" key="2">
    <source>
        <dbReference type="ARBA" id="ARBA00004906"/>
    </source>
</evidence>
<feature type="domain" description="Ubiquitin-activating enzyme E1 C-terminal" evidence="12">
    <location>
        <begin position="943"/>
        <end position="1075"/>
    </location>
</feature>
<comment type="pathway">
    <text evidence="2">Protein modification; protein ubiquitination.</text>
</comment>
<dbReference type="GO" id="GO:0004839">
    <property type="term" value="F:ubiquitin activating enzyme activity"/>
    <property type="evidence" value="ECO:0007669"/>
    <property type="project" value="UniProtKB-EC"/>
</dbReference>
<dbReference type="PANTHER" id="PTHR10953">
    <property type="entry name" value="UBIQUITIN-ACTIVATING ENZYME E1"/>
    <property type="match status" value="1"/>
</dbReference>
<reference evidence="13 14" key="1">
    <citation type="submission" date="2022-07" db="EMBL/GenBank/DDBJ databases">
        <title>Genome-wide signatures of adaptation to extreme environments.</title>
        <authorList>
            <person name="Cho C.H."/>
            <person name="Yoon H.S."/>
        </authorList>
    </citation>
    <scope>NUCLEOTIDE SEQUENCE [LARGE SCALE GENOMIC DNA]</scope>
    <source>
        <strain evidence="13 14">DBV 063 E5</strain>
    </source>
</reference>
<dbReference type="Pfam" id="PF16190">
    <property type="entry name" value="E1_FCCH"/>
    <property type="match status" value="1"/>
</dbReference>
<dbReference type="PANTHER" id="PTHR10953:SF4">
    <property type="entry name" value="UBIQUITIN-ACTIVATING ENZYME E1 C-TERMINAL DOMAIN-CONTAINING PROTEIN"/>
    <property type="match status" value="1"/>
</dbReference>
<dbReference type="Gene3D" id="3.50.50.80">
    <property type="entry name" value="Ubiquitin-activating enzyme E1, inactive adenylation domain, subdomain 1"/>
    <property type="match status" value="1"/>
</dbReference>
<evidence type="ECO:0000313" key="14">
    <source>
        <dbReference type="Proteomes" id="UP001301350"/>
    </source>
</evidence>
<comment type="caution">
    <text evidence="13">The sequence shown here is derived from an EMBL/GenBank/DDBJ whole genome shotgun (WGS) entry which is preliminary data.</text>
</comment>
<dbReference type="Pfam" id="PF00899">
    <property type="entry name" value="ThiF"/>
    <property type="match status" value="1"/>
</dbReference>
<evidence type="ECO:0000256" key="10">
    <source>
        <dbReference type="RuleBase" id="RU000519"/>
    </source>
</evidence>
<dbReference type="FunFam" id="2.40.30.180:FF:000002">
    <property type="entry name" value="Ubiquitin-activating enzyme E1 2"/>
    <property type="match status" value="1"/>
</dbReference>
<feature type="active site" description="Glycyl thioester intermediate" evidence="9">
    <location>
        <position position="605"/>
    </location>
</feature>
<dbReference type="InterPro" id="IPR035985">
    <property type="entry name" value="Ubiquitin-activating_enz"/>
</dbReference>
<keyword evidence="7 10" id="KW-0833">Ubl conjugation pathway</keyword>
<dbReference type="EMBL" id="JANCYW010000002">
    <property type="protein sequence ID" value="KAK4534451.1"/>
    <property type="molecule type" value="Genomic_DNA"/>
</dbReference>
<evidence type="ECO:0000256" key="7">
    <source>
        <dbReference type="ARBA" id="ARBA00022786"/>
    </source>
</evidence>
<dbReference type="AlphaFoldDB" id="A0AAV9IQV3"/>
<dbReference type="Gene3D" id="3.40.50.720">
    <property type="entry name" value="NAD(P)-binding Rossmann-like Domain"/>
    <property type="match status" value="1"/>
</dbReference>
<dbReference type="InterPro" id="IPR033127">
    <property type="entry name" value="UBQ-activ_enz_E1_Cys_AS"/>
</dbReference>
<evidence type="ECO:0000256" key="8">
    <source>
        <dbReference type="ARBA" id="ARBA00022840"/>
    </source>
</evidence>
<dbReference type="InterPro" id="IPR032418">
    <property type="entry name" value="E1_FCCH"/>
</dbReference>
<evidence type="ECO:0000256" key="6">
    <source>
        <dbReference type="ARBA" id="ARBA00022741"/>
    </source>
</evidence>
<evidence type="ECO:0000256" key="5">
    <source>
        <dbReference type="ARBA" id="ARBA00022598"/>
    </source>
</evidence>
<dbReference type="GO" id="GO:0005737">
    <property type="term" value="C:cytoplasm"/>
    <property type="evidence" value="ECO:0007669"/>
    <property type="project" value="TreeGrafter"/>
</dbReference>
<keyword evidence="14" id="KW-1185">Reference proteome</keyword>
<dbReference type="NCBIfam" id="TIGR01408">
    <property type="entry name" value="Ube1"/>
    <property type="match status" value="1"/>
</dbReference>
<organism evidence="13 14">
    <name type="scientific">Cyanidium caldarium</name>
    <name type="common">Red alga</name>
    <dbReference type="NCBI Taxonomy" id="2771"/>
    <lineage>
        <taxon>Eukaryota</taxon>
        <taxon>Rhodophyta</taxon>
        <taxon>Bangiophyceae</taxon>
        <taxon>Cyanidiales</taxon>
        <taxon>Cyanidiaceae</taxon>
        <taxon>Cyanidium</taxon>
    </lineage>
</organism>
<dbReference type="GO" id="GO:0016925">
    <property type="term" value="P:protein sumoylation"/>
    <property type="evidence" value="ECO:0007669"/>
    <property type="project" value="TreeGrafter"/>
</dbReference>
<dbReference type="Gene3D" id="3.10.290.60">
    <property type="entry name" value="Ubiquitin-activating enzyme E1, UFD domain"/>
    <property type="match status" value="1"/>
</dbReference>
<dbReference type="InterPro" id="IPR018965">
    <property type="entry name" value="Ub-activating_enz_E1_C"/>
</dbReference>
<dbReference type="InterPro" id="IPR042063">
    <property type="entry name" value="Ubi_acti_E1_SCCH"/>
</dbReference>
<keyword evidence="11" id="KW-0472">Membrane</keyword>
<dbReference type="InterPro" id="IPR042302">
    <property type="entry name" value="E1_FCCH_sf"/>
</dbReference>
<dbReference type="PRINTS" id="PR01849">
    <property type="entry name" value="UBIQUITINACT"/>
</dbReference>
<dbReference type="InterPro" id="IPR042449">
    <property type="entry name" value="Ub-E1_IAD_1"/>
</dbReference>
<dbReference type="InterPro" id="IPR018075">
    <property type="entry name" value="UBQ-activ_enz_E1"/>
</dbReference>
<evidence type="ECO:0000256" key="11">
    <source>
        <dbReference type="SAM" id="Phobius"/>
    </source>
</evidence>
<keyword evidence="6 10" id="KW-0547">Nucleotide-binding</keyword>
<keyword evidence="11" id="KW-0812">Transmembrane</keyword>
<evidence type="ECO:0000256" key="9">
    <source>
        <dbReference type="PROSITE-ProRule" id="PRU10132"/>
    </source>
</evidence>
<dbReference type="Gene3D" id="2.40.30.180">
    <property type="entry name" value="Ubiquitin-activating enzyme E1, FCCH domain"/>
    <property type="match status" value="1"/>
</dbReference>
<keyword evidence="11" id="KW-1133">Transmembrane helix</keyword>
<dbReference type="EC" id="6.2.1.45" evidence="4"/>
<sequence>MSARAAATTAAAASSVDGAIDEALYSRQLYVMGHEAQARMASASVLVVGLSGTGVEVAKNLALAGLKGVKLYDPTPLAWQHMASNFYATQEADLGKRLDEVVAPHLAELNPYCRIGLERASGWHELLTPQRLEQYRAVVLVNELSLERQVELDEACRAAGAALVAVQSRGVFGAVVTDFGDSHTVLDATGEEPSSTHVSFISNEEHACVTCLEDHRHQFEEGDYVVFCEVEGMSAINEGDKPHRVLRVNGPYSFVIETDTRPMGDYVRGGIVTEVKVPRTLHFAPLRQLLLAPAASIDAELLMWSDYAKLERPPVLHELFRALSQYGRLPRPGAESEVPRLAALLPADVADEHASLVEAFVRTAAGDISPMASFLGGVAAQEVLKAVSSRFTPIRQLFYFDATESLPHPLPDEAEAAPRHCRYDGQIAVYGAPLQQQLHQLNYFCVGAGAIGAELLKCWACMGVGLASHRGRIAITDMDHIERSNLNRQFLFRAADVGKNKAVAARAATLAVNPALDVVAYETRVGPETERVFDDAFWEPLDGVCNALDNVEARLYVDQRCVYYLKPLLDSGTLGTKGSTQVVVPHLTASYGSTRDPPEKSIPVCTLKNFPYRIEHTLQWARDLFEGLFKTAADDANNYIQRGDEFISELEKQGGGAMLAALENVHDCLVSHRPRDFADCVQWARLQFERLYHHSIRQLLHAFPRDMLDRDGQPFWSGTKRAPTPLVFDATDALHVEFVLAAARLRAENFGLSPDTHDVEWVRQVASAAAVPAFVPRQGVKIAATEEEATAAAAANGAAIAGSADDDQQRIEALLRALPSPAELATTRLQPLEFEKDDDERYDMAFVTAASNLRASNYAIPPADMHKSRGIAGRIIPAIATTTALVAGLVNVELIKLAQLRRLLRNGPARVLASSTLARDSLTDEGERRLAAGVDRAQLLSRFKDGFVNLALPLFAFSEPAAAPLQPMTAGGERTFSLWDRLEVDAHGTDLTLGEFLALFERQYGLTLTMLSCGVAILYSGWLAPKKAAERRAMRMVEVARSVGKLEVRDTDKYLVFEVMAEDAQSGEEVEVPYVRYQFRE</sequence>
<dbReference type="InterPro" id="IPR000011">
    <property type="entry name" value="UBQ/SUMO-activ_enz_E1-like"/>
</dbReference>
<accession>A0AAV9IQV3</accession>
<dbReference type="Proteomes" id="UP001301350">
    <property type="component" value="Unassembled WGS sequence"/>
</dbReference>
<dbReference type="FunFam" id="3.10.290.60:FF:000001">
    <property type="entry name" value="Ubiquitin-activating enzyme E1 2"/>
    <property type="match status" value="1"/>
</dbReference>
<dbReference type="GO" id="GO:0031510">
    <property type="term" value="C:SUMO activating enzyme complex"/>
    <property type="evidence" value="ECO:0007669"/>
    <property type="project" value="TreeGrafter"/>
</dbReference>
<dbReference type="GO" id="GO:0019948">
    <property type="term" value="F:SUMO activating enzyme activity"/>
    <property type="evidence" value="ECO:0007669"/>
    <property type="project" value="TreeGrafter"/>
</dbReference>
<dbReference type="GO" id="GO:0005524">
    <property type="term" value="F:ATP binding"/>
    <property type="evidence" value="ECO:0007669"/>
    <property type="project" value="UniProtKB-KW"/>
</dbReference>
<dbReference type="InterPro" id="IPR038252">
    <property type="entry name" value="UBA_E1_C_sf"/>
</dbReference>
<dbReference type="Pfam" id="PF16191">
    <property type="entry name" value="E1_4HB"/>
    <property type="match status" value="1"/>
</dbReference>